<keyword evidence="1" id="KW-0472">Membrane</keyword>
<dbReference type="InterPro" id="IPR012902">
    <property type="entry name" value="N_methyl_site"/>
</dbReference>
<evidence type="ECO:0000313" key="2">
    <source>
        <dbReference type="EMBL" id="ACX95009.1"/>
    </source>
</evidence>
<evidence type="ECO:0000256" key="1">
    <source>
        <dbReference type="SAM" id="Phobius"/>
    </source>
</evidence>
<sequence>MLALRAVLDARHAPYAGRHQRMGRQRCAQGFTLIELIVVIVIIGILVGFVVMSMNKRAPDDVGVCQARMASWLAQQAVAANRLDQTIYIQNASTKSPSAFVLNHPSAQLQTAASKQTSQNANESPAFVANIISRLDWDKGCALMARPSAADTFAAKDPRADAVIAVTPDGIWSLPSGAPQSKPEITVRGDKQKTLPINLSSGFGEQASAGSAP</sequence>
<dbReference type="PROSITE" id="PS00409">
    <property type="entry name" value="PROKAR_NTER_METHYL"/>
    <property type="match status" value="1"/>
</dbReference>
<name>D0KWL2_HALNC</name>
<keyword evidence="1" id="KW-1133">Transmembrane helix</keyword>
<evidence type="ECO:0008006" key="4">
    <source>
        <dbReference type="Google" id="ProtNLM"/>
    </source>
</evidence>
<accession>D0KWL2</accession>
<dbReference type="SUPFAM" id="SSF54523">
    <property type="entry name" value="Pili subunits"/>
    <property type="match status" value="1"/>
</dbReference>
<keyword evidence="1" id="KW-0812">Transmembrane</keyword>
<organism evidence="2 3">
    <name type="scientific">Halothiobacillus neapolitanus (strain ATCC 23641 / DSM 15147 / CIP 104769 / NCIMB 8539 / c2)</name>
    <name type="common">Thiobacillus neapolitanus</name>
    <dbReference type="NCBI Taxonomy" id="555778"/>
    <lineage>
        <taxon>Bacteria</taxon>
        <taxon>Pseudomonadati</taxon>
        <taxon>Pseudomonadota</taxon>
        <taxon>Gammaproteobacteria</taxon>
        <taxon>Chromatiales</taxon>
        <taxon>Halothiobacillaceae</taxon>
        <taxon>Halothiobacillus</taxon>
    </lineage>
</organism>
<dbReference type="AlphaFoldDB" id="D0KWL2"/>
<protein>
    <recommendedName>
        <fullName evidence="4">Prepilin-type N-terminal cleavage/methylation domain-containing protein</fullName>
    </recommendedName>
</protein>
<keyword evidence="3" id="KW-1185">Reference proteome</keyword>
<proteinExistence type="predicted"/>
<dbReference type="STRING" id="555778.Hneap_0145"/>
<dbReference type="NCBIfam" id="TIGR02532">
    <property type="entry name" value="IV_pilin_GFxxxE"/>
    <property type="match status" value="1"/>
</dbReference>
<dbReference type="HOGENOM" id="CLU_1292893_0_0_6"/>
<dbReference type="Pfam" id="PF07963">
    <property type="entry name" value="N_methyl"/>
    <property type="match status" value="1"/>
</dbReference>
<dbReference type="InterPro" id="IPR045584">
    <property type="entry name" value="Pilin-like"/>
</dbReference>
<dbReference type="RefSeq" id="WP_012823045.1">
    <property type="nucleotide sequence ID" value="NC_013422.1"/>
</dbReference>
<dbReference type="KEGG" id="hna:Hneap_0145"/>
<reference evidence="2 3" key="1">
    <citation type="submission" date="2009-10" db="EMBL/GenBank/DDBJ databases">
        <title>Complete sequence of Halothiobacillus neapolitanus c2.</title>
        <authorList>
            <consortium name="US DOE Joint Genome Institute"/>
            <person name="Lucas S."/>
            <person name="Copeland A."/>
            <person name="Lapidus A."/>
            <person name="Glavina del Rio T."/>
            <person name="Tice H."/>
            <person name="Bruce D."/>
            <person name="Goodwin L."/>
            <person name="Pitluck S."/>
            <person name="Davenport K."/>
            <person name="Brettin T."/>
            <person name="Detter J.C."/>
            <person name="Han C."/>
            <person name="Tapia R."/>
            <person name="Larimer F."/>
            <person name="Land M."/>
            <person name="Hauser L."/>
            <person name="Kyrpides N."/>
            <person name="Mikhailova N."/>
            <person name="Kerfeld C."/>
            <person name="Cannon G."/>
            <person name="Heinhort S."/>
        </authorList>
    </citation>
    <scope>NUCLEOTIDE SEQUENCE [LARGE SCALE GENOMIC DNA]</scope>
    <source>
        <strain evidence="3">ATCC 23641 / c2</strain>
    </source>
</reference>
<feature type="transmembrane region" description="Helical" evidence="1">
    <location>
        <begin position="31"/>
        <end position="52"/>
    </location>
</feature>
<dbReference type="Gene3D" id="3.30.700.10">
    <property type="entry name" value="Glycoprotein, Type 4 Pilin"/>
    <property type="match status" value="1"/>
</dbReference>
<gene>
    <name evidence="2" type="ordered locus">Hneap_0145</name>
</gene>
<dbReference type="EMBL" id="CP001801">
    <property type="protein sequence ID" value="ACX95009.1"/>
    <property type="molecule type" value="Genomic_DNA"/>
</dbReference>
<evidence type="ECO:0000313" key="3">
    <source>
        <dbReference type="Proteomes" id="UP000009102"/>
    </source>
</evidence>
<dbReference type="Proteomes" id="UP000009102">
    <property type="component" value="Chromosome"/>
</dbReference>